<evidence type="ECO:0000256" key="6">
    <source>
        <dbReference type="ARBA" id="ARBA00023295"/>
    </source>
</evidence>
<gene>
    <name evidence="11" type="ORF">GLAREA_00619</name>
</gene>
<dbReference type="GO" id="GO:0005576">
    <property type="term" value="C:extracellular region"/>
    <property type="evidence" value="ECO:0007669"/>
    <property type="project" value="TreeGrafter"/>
</dbReference>
<dbReference type="Gene3D" id="3.20.20.80">
    <property type="entry name" value="Glycosidases"/>
    <property type="match status" value="1"/>
</dbReference>
<dbReference type="GO" id="GO:0008843">
    <property type="term" value="F:endochitinase activity"/>
    <property type="evidence" value="ECO:0007669"/>
    <property type="project" value="UniProtKB-EC"/>
</dbReference>
<evidence type="ECO:0000256" key="2">
    <source>
        <dbReference type="ARBA" id="ARBA00012729"/>
    </source>
</evidence>
<dbReference type="HOGENOM" id="CLU_310572_0_0_1"/>
<dbReference type="InterPro" id="IPR017853">
    <property type="entry name" value="GH"/>
</dbReference>
<protein>
    <recommendedName>
        <fullName evidence="2">chitinase</fullName>
        <ecNumber evidence="2">3.2.1.14</ecNumber>
    </recommendedName>
</protein>
<name>S3CWY6_GLAL2</name>
<keyword evidence="7" id="KW-0624">Polysaccharide degradation</keyword>
<reference evidence="11 12" key="1">
    <citation type="journal article" date="2013" name="BMC Genomics">
        <title>Genomics-driven discovery of the pneumocandin biosynthetic gene cluster in the fungus Glarea lozoyensis.</title>
        <authorList>
            <person name="Chen L."/>
            <person name="Yue Q."/>
            <person name="Zhang X."/>
            <person name="Xiang M."/>
            <person name="Wang C."/>
            <person name="Li S."/>
            <person name="Che Y."/>
            <person name="Ortiz-Lopez F.J."/>
            <person name="Bills G.F."/>
            <person name="Liu X."/>
            <person name="An Z."/>
        </authorList>
    </citation>
    <scope>NUCLEOTIDE SEQUENCE [LARGE SCALE GENOMIC DNA]</scope>
    <source>
        <strain evidence="12">ATCC 20868 / MF5171</strain>
    </source>
</reference>
<evidence type="ECO:0000256" key="7">
    <source>
        <dbReference type="ARBA" id="ARBA00023326"/>
    </source>
</evidence>
<evidence type="ECO:0000256" key="4">
    <source>
        <dbReference type="ARBA" id="ARBA00023024"/>
    </source>
</evidence>
<dbReference type="GO" id="GO:0000272">
    <property type="term" value="P:polysaccharide catabolic process"/>
    <property type="evidence" value="ECO:0007669"/>
    <property type="project" value="UniProtKB-KW"/>
</dbReference>
<dbReference type="InterPro" id="IPR050542">
    <property type="entry name" value="Glycosyl_Hydrlase18_Chitinase"/>
</dbReference>
<dbReference type="PANTHER" id="PTHR45708:SF49">
    <property type="entry name" value="ENDOCHITINASE"/>
    <property type="match status" value="1"/>
</dbReference>
<accession>S3CWY6</accession>
<dbReference type="SUPFAM" id="SSF51445">
    <property type="entry name" value="(Trans)glycosidases"/>
    <property type="match status" value="1"/>
</dbReference>
<comment type="catalytic activity">
    <reaction evidence="1">
        <text>Random endo-hydrolysis of N-acetyl-beta-D-glucosaminide (1-&gt;4)-beta-linkages in chitin and chitodextrins.</text>
        <dbReference type="EC" id="3.2.1.14"/>
    </reaction>
</comment>
<keyword evidence="5" id="KW-0119">Carbohydrate metabolism</keyword>
<dbReference type="OrthoDB" id="6020543at2759"/>
<dbReference type="EMBL" id="KE145367">
    <property type="protein sequence ID" value="EPE29459.1"/>
    <property type="molecule type" value="Genomic_DNA"/>
</dbReference>
<dbReference type="eggNOG" id="KOG4701">
    <property type="taxonomic scope" value="Eukaryota"/>
</dbReference>
<evidence type="ECO:0000313" key="12">
    <source>
        <dbReference type="Proteomes" id="UP000016922"/>
    </source>
</evidence>
<dbReference type="InterPro" id="IPR001223">
    <property type="entry name" value="Glyco_hydro18_cat"/>
</dbReference>
<dbReference type="Pfam" id="PF00704">
    <property type="entry name" value="Glyco_hydro_18"/>
    <property type="match status" value="1"/>
</dbReference>
<dbReference type="EC" id="3.2.1.14" evidence="2"/>
<feature type="region of interest" description="Disordered" evidence="9">
    <location>
        <begin position="560"/>
        <end position="636"/>
    </location>
</feature>
<keyword evidence="6 8" id="KW-0326">Glycosidase</keyword>
<dbReference type="Proteomes" id="UP000016922">
    <property type="component" value="Unassembled WGS sequence"/>
</dbReference>
<feature type="region of interest" description="Disordered" evidence="9">
    <location>
        <begin position="110"/>
        <end position="129"/>
    </location>
</feature>
<dbReference type="PROSITE" id="PS01095">
    <property type="entry name" value="GH18_1"/>
    <property type="match status" value="1"/>
</dbReference>
<dbReference type="KEGG" id="glz:GLAREA_00619"/>
<keyword evidence="4" id="KW-0146">Chitin degradation</keyword>
<keyword evidence="3 8" id="KW-0378">Hydrolase</keyword>
<evidence type="ECO:0000259" key="10">
    <source>
        <dbReference type="PROSITE" id="PS51910"/>
    </source>
</evidence>
<proteinExistence type="predicted"/>
<sequence>MQIPKYLALALIVETNLVQCGLIPLLTPDFLGDEAEDTFTDPDSIDVKGGADLDPTVFLEKRAQPFDSERYVFPPSRSIDRFLGRRHPTTLDLISDTSVISTATVLPVKATGGGLPPGRPEKESIQEEPSPVEVLLTPTEDVNNPAIAPSSTEGEPPAQTSMPMFSAIDNLNMVGRIAGDSMPDIGLVSIEDDNVNMLVTTSPVPALGGGLPALAPSTFMMADVQAAVTSSTDLNIESIITERITVTVTAISTVTITSLPDSSFSITEEDTTVMVTSTISTTITITLVPDVTSLEITTDSPAGFSTEELSSNTDILLPSSMESSTPVSMLPETSSPAISTEVPIPSANTTDSALQPEVFDNAGNSTEDTPPFGNVLGSVPEAEVFDNLANATETTTPLANITASTPEPEAFDTQANSTETILLPASTASLPESEVLDDTGNSTETTVSVVNGMDLLPESEASDSQANSTESTVPVVDSTMPEPEVFDNTDTSTETTVPVVEATTLVPGTEAFDSQANSTESIAPVVDTTIPEPVFDNPGGPTDNIAPVLDTTVPEPEVVDNLSTSTESTVPSVDTATVPELEVFGNPGSPTEDNTPSESTTSSVQEPGTTDDAVTQTEDTVVDGSPDGEMNSTDGLDSSIAKRSIFNPSAKANVAVYYGQTPATAQYDLLSQCSQSSIDIIVLAFITGKTAGNKPTYDFGLGCSDTVPSACTKLAADINKCQRAYGKKILIAIGGATGRVTFSNDAEARAFGNAVWDTFGTVSAKKVGRPFGNVVVDGFDFDNETGNPTSYLTLSNTLRSRFPRSSASAKRFYLSAGPQCPYPDASNPMDMLLTLDFVFVQFYNNPSCEIGSAGFQDSLKTWSLALSRNGRVRGPRVMIGAPSWPPAGPTAYNNGIKSAKGINAIVASTKGKYANLGGLMFWDGPEGTANVEGGRSILGWAKNALLR</sequence>
<dbReference type="PROSITE" id="PS51910">
    <property type="entry name" value="GH18_2"/>
    <property type="match status" value="1"/>
</dbReference>
<keyword evidence="12" id="KW-1185">Reference proteome</keyword>
<feature type="compositionally biased region" description="Polar residues" evidence="9">
    <location>
        <begin position="588"/>
        <end position="619"/>
    </location>
</feature>
<evidence type="ECO:0000256" key="8">
    <source>
        <dbReference type="RuleBase" id="RU000489"/>
    </source>
</evidence>
<evidence type="ECO:0000313" key="11">
    <source>
        <dbReference type="EMBL" id="EPE29459.1"/>
    </source>
</evidence>
<dbReference type="GeneID" id="19459677"/>
<evidence type="ECO:0000256" key="1">
    <source>
        <dbReference type="ARBA" id="ARBA00000822"/>
    </source>
</evidence>
<dbReference type="PANTHER" id="PTHR45708">
    <property type="entry name" value="ENDOCHITINASE"/>
    <property type="match status" value="1"/>
</dbReference>
<feature type="compositionally biased region" description="Polar residues" evidence="9">
    <location>
        <begin position="561"/>
        <end position="575"/>
    </location>
</feature>
<feature type="domain" description="GH18" evidence="10">
    <location>
        <begin position="652"/>
        <end position="947"/>
    </location>
</feature>
<dbReference type="RefSeq" id="XP_008083568.1">
    <property type="nucleotide sequence ID" value="XM_008085377.1"/>
</dbReference>
<evidence type="ECO:0000256" key="3">
    <source>
        <dbReference type="ARBA" id="ARBA00022801"/>
    </source>
</evidence>
<organism evidence="11 12">
    <name type="scientific">Glarea lozoyensis (strain ATCC 20868 / MF5171)</name>
    <dbReference type="NCBI Taxonomy" id="1116229"/>
    <lineage>
        <taxon>Eukaryota</taxon>
        <taxon>Fungi</taxon>
        <taxon>Dikarya</taxon>
        <taxon>Ascomycota</taxon>
        <taxon>Pezizomycotina</taxon>
        <taxon>Leotiomycetes</taxon>
        <taxon>Helotiales</taxon>
        <taxon>Helotiaceae</taxon>
        <taxon>Glarea</taxon>
    </lineage>
</organism>
<dbReference type="AlphaFoldDB" id="S3CWY6"/>
<feature type="region of interest" description="Disordered" evidence="9">
    <location>
        <begin position="458"/>
        <end position="492"/>
    </location>
</feature>
<dbReference type="STRING" id="1116229.S3CWY6"/>
<feature type="compositionally biased region" description="Polar residues" evidence="9">
    <location>
        <begin position="462"/>
        <end position="472"/>
    </location>
</feature>
<evidence type="ECO:0000256" key="9">
    <source>
        <dbReference type="SAM" id="MobiDB-lite"/>
    </source>
</evidence>
<dbReference type="InterPro" id="IPR001579">
    <property type="entry name" value="Glyco_hydro_18_chit_AS"/>
</dbReference>
<evidence type="ECO:0000256" key="5">
    <source>
        <dbReference type="ARBA" id="ARBA00023277"/>
    </source>
</evidence>
<dbReference type="GO" id="GO:0006032">
    <property type="term" value="P:chitin catabolic process"/>
    <property type="evidence" value="ECO:0007669"/>
    <property type="project" value="UniProtKB-KW"/>
</dbReference>
<dbReference type="OMA" id="DGEMNST"/>